<feature type="domain" description="DRBM" evidence="4">
    <location>
        <begin position="101"/>
        <end position="169"/>
    </location>
</feature>
<dbReference type="SMART" id="SM00358">
    <property type="entry name" value="DSRM"/>
    <property type="match status" value="2"/>
</dbReference>
<dbReference type="InterPro" id="IPR014720">
    <property type="entry name" value="dsRBD_dom"/>
</dbReference>
<evidence type="ECO:0000313" key="6">
    <source>
        <dbReference type="Proteomes" id="UP001141806"/>
    </source>
</evidence>
<proteinExistence type="predicted"/>
<dbReference type="Pfam" id="PF00035">
    <property type="entry name" value="dsrm"/>
    <property type="match status" value="2"/>
</dbReference>
<evidence type="ECO:0000256" key="2">
    <source>
        <dbReference type="PROSITE-ProRule" id="PRU00266"/>
    </source>
</evidence>
<evidence type="ECO:0000256" key="1">
    <source>
        <dbReference type="ARBA" id="ARBA00022884"/>
    </source>
</evidence>
<feature type="region of interest" description="Disordered" evidence="3">
    <location>
        <begin position="400"/>
        <end position="439"/>
    </location>
</feature>
<feature type="domain" description="DRBM" evidence="4">
    <location>
        <begin position="15"/>
        <end position="84"/>
    </location>
</feature>
<name>A0A9Q0K6A5_9MAGN</name>
<reference evidence="5" key="1">
    <citation type="journal article" date="2023" name="Plant J.">
        <title>The genome of the king protea, Protea cynaroides.</title>
        <authorList>
            <person name="Chang J."/>
            <person name="Duong T.A."/>
            <person name="Schoeman C."/>
            <person name="Ma X."/>
            <person name="Roodt D."/>
            <person name="Barker N."/>
            <person name="Li Z."/>
            <person name="Van de Peer Y."/>
            <person name="Mizrachi E."/>
        </authorList>
    </citation>
    <scope>NUCLEOTIDE SEQUENCE</scope>
    <source>
        <tissue evidence="5">Young leaves</tissue>
    </source>
</reference>
<evidence type="ECO:0000256" key="3">
    <source>
        <dbReference type="SAM" id="MobiDB-lite"/>
    </source>
</evidence>
<dbReference type="PANTHER" id="PTHR11207">
    <property type="entry name" value="RIBONUCLEASE III"/>
    <property type="match status" value="1"/>
</dbReference>
<evidence type="ECO:0000259" key="4">
    <source>
        <dbReference type="PROSITE" id="PS50137"/>
    </source>
</evidence>
<dbReference type="OrthoDB" id="1904943at2759"/>
<dbReference type="PANTHER" id="PTHR11207:SF1">
    <property type="entry name" value="DOUBLE-STRANDED RNA-BINDING PROTEIN 1"/>
    <property type="match status" value="1"/>
</dbReference>
<dbReference type="SUPFAM" id="SSF54768">
    <property type="entry name" value="dsRNA-binding domain-like"/>
    <property type="match status" value="2"/>
</dbReference>
<dbReference type="AlphaFoldDB" id="A0A9Q0K6A5"/>
<feature type="region of interest" description="Disordered" evidence="3">
    <location>
        <begin position="226"/>
        <end position="250"/>
    </location>
</feature>
<dbReference type="GO" id="GO:0003725">
    <property type="term" value="F:double-stranded RNA binding"/>
    <property type="evidence" value="ECO:0007669"/>
    <property type="project" value="TreeGrafter"/>
</dbReference>
<organism evidence="5 6">
    <name type="scientific">Protea cynaroides</name>
    <dbReference type="NCBI Taxonomy" id="273540"/>
    <lineage>
        <taxon>Eukaryota</taxon>
        <taxon>Viridiplantae</taxon>
        <taxon>Streptophyta</taxon>
        <taxon>Embryophyta</taxon>
        <taxon>Tracheophyta</taxon>
        <taxon>Spermatophyta</taxon>
        <taxon>Magnoliopsida</taxon>
        <taxon>Proteales</taxon>
        <taxon>Proteaceae</taxon>
        <taxon>Protea</taxon>
    </lineage>
</organism>
<evidence type="ECO:0000313" key="5">
    <source>
        <dbReference type="EMBL" id="KAJ4963063.1"/>
    </source>
</evidence>
<dbReference type="GO" id="GO:0006396">
    <property type="term" value="P:RNA processing"/>
    <property type="evidence" value="ECO:0007669"/>
    <property type="project" value="TreeGrafter"/>
</dbReference>
<accession>A0A9Q0K6A5</accession>
<sequence>MSPSNGFQGVPKCYIFKSRLQEYAQKAGILTPVYETTKEGPSHEPSFRSTVIVNNGRYDSLPGFFNRKAAEQSAAEIALIELAKSGNSKECISSPVHETGLCKNLLQEYAQKMNYAIPSYAYRKVETQGKLYFTSTVEIGGIQYIGAVAKTKREAEIKAARTALLAIQEHARGPGLQTSGSSLYIVVPCKKKDTESNKSQEETAKVLKPRKVRFKKWMKKKFSKKTDEETKLNQTERATDITENGSARKAEDTTIDMFGEDLGVQHMGSKRPQNAESGFQAEDSGMLVVQANQNYQNACCGAAEDSGMLVVQANQNYQNACYGALDPTNGNTETSSLLPVQSTASVQVRDSRLLVADTIGTSQVAEPVNLNFKQSGQETSNLGILPAVQLKDPEAFVTEGNEVSGTGPATSMSSSLSTPPEAPVVMGVNPLAKDNAYGQ</sequence>
<dbReference type="Proteomes" id="UP001141806">
    <property type="component" value="Unassembled WGS sequence"/>
</dbReference>
<gene>
    <name evidence="5" type="ORF">NE237_023002</name>
</gene>
<dbReference type="GO" id="GO:0005634">
    <property type="term" value="C:nucleus"/>
    <property type="evidence" value="ECO:0007669"/>
    <property type="project" value="TreeGrafter"/>
</dbReference>
<dbReference type="GO" id="GO:0004525">
    <property type="term" value="F:ribonuclease III activity"/>
    <property type="evidence" value="ECO:0007669"/>
    <property type="project" value="TreeGrafter"/>
</dbReference>
<protein>
    <recommendedName>
        <fullName evidence="4">DRBM domain-containing protein</fullName>
    </recommendedName>
</protein>
<keyword evidence="6" id="KW-1185">Reference proteome</keyword>
<feature type="compositionally biased region" description="Polar residues" evidence="3">
    <location>
        <begin position="401"/>
        <end position="418"/>
    </location>
</feature>
<dbReference type="GO" id="GO:0010468">
    <property type="term" value="P:regulation of gene expression"/>
    <property type="evidence" value="ECO:0007669"/>
    <property type="project" value="TreeGrafter"/>
</dbReference>
<dbReference type="EMBL" id="JAMYWD010000008">
    <property type="protein sequence ID" value="KAJ4963063.1"/>
    <property type="molecule type" value="Genomic_DNA"/>
</dbReference>
<dbReference type="PROSITE" id="PS50137">
    <property type="entry name" value="DS_RBD"/>
    <property type="match status" value="2"/>
</dbReference>
<keyword evidence="1 2" id="KW-0694">RNA-binding</keyword>
<feature type="compositionally biased region" description="Polar residues" evidence="3">
    <location>
        <begin position="232"/>
        <end position="245"/>
    </location>
</feature>
<comment type="caution">
    <text evidence="5">The sequence shown here is derived from an EMBL/GenBank/DDBJ whole genome shotgun (WGS) entry which is preliminary data.</text>
</comment>
<dbReference type="Gene3D" id="3.30.160.20">
    <property type="match status" value="2"/>
</dbReference>